<name>I7HDC0_ORYSJ</name>
<organism evidence="1">
    <name type="scientific">Oryza sativa subsp. japonica</name>
    <name type="common">Rice</name>
    <dbReference type="NCBI Taxonomy" id="39947"/>
    <lineage>
        <taxon>Eukaryota</taxon>
        <taxon>Viridiplantae</taxon>
        <taxon>Streptophyta</taxon>
        <taxon>Embryophyta</taxon>
        <taxon>Tracheophyta</taxon>
        <taxon>Spermatophyta</taxon>
        <taxon>Magnoliopsida</taxon>
        <taxon>Liliopsida</taxon>
        <taxon>Poales</taxon>
        <taxon>Poaceae</taxon>
        <taxon>BOP clade</taxon>
        <taxon>Oryzoideae</taxon>
        <taxon>Oryzeae</taxon>
        <taxon>Oryzinae</taxon>
        <taxon>Oryza</taxon>
        <taxon>Oryza sativa</taxon>
    </lineage>
</organism>
<reference evidence="1" key="1">
    <citation type="submission" date="2009-03" db="EMBL/GenBank/DDBJ databases">
        <title>Oryza sativa nipponbare(GA3) genomic DNA, chromosome 11, BAC clone:OSJNBb0018L01.</title>
        <authorList>
            <person name="Matsumoto T."/>
            <person name="Wu J."/>
            <person name="Kanamori H."/>
        </authorList>
    </citation>
    <scope>NUCLEOTIDE SEQUENCE</scope>
</reference>
<dbReference type="EMBL" id="AP011111">
    <property type="protein sequence ID" value="BAM28955.1"/>
    <property type="molecule type" value="Genomic_DNA"/>
</dbReference>
<sequence>MAKIPSKAQTLFYSLSLTCAFLMVSPLSHSCVRRRRRVRVRRQRRRRAEGAAACPVRVGARSLWWRAVAAARPVRVGANLRGAAAPICAGRRRRRDVQPRRHPLVEVEGGGGADLRGRGAAAASCGGGDGKLWGGGGGGLIGSGAAPI</sequence>
<proteinExistence type="predicted"/>
<accession>I7HDC0</accession>
<gene>
    <name evidence="1" type="primary">OSJNBb0018L01.12</name>
</gene>
<protein>
    <submittedName>
        <fullName evidence="1">Uncharacterized protein</fullName>
    </submittedName>
</protein>
<evidence type="ECO:0000313" key="1">
    <source>
        <dbReference type="EMBL" id="BAM28955.1"/>
    </source>
</evidence>
<dbReference type="AlphaFoldDB" id="I7HDC0"/>